<dbReference type="InterPro" id="IPR020017">
    <property type="entry name" value="XapX_domain"/>
</dbReference>
<feature type="transmembrane region" description="Helical" evidence="2">
    <location>
        <begin position="30"/>
        <end position="49"/>
    </location>
</feature>
<dbReference type="Pfam" id="PF07235">
    <property type="entry name" value="DUF1427"/>
    <property type="match status" value="1"/>
</dbReference>
<feature type="region of interest" description="Disordered" evidence="1">
    <location>
        <begin position="81"/>
        <end position="100"/>
    </location>
</feature>
<dbReference type="OrthoDB" id="4302993at2"/>
<gene>
    <name evidence="3" type="ORF">AWB64_00041</name>
</gene>
<protein>
    <recommendedName>
        <fullName evidence="5">XapX domain-containing protein</fullName>
    </recommendedName>
</protein>
<sequence length="100" mass="10296">MESYILSLLAGILAGIIYSVIRVRSPAPPIVALVGLLGMVIGGQIIPIGHELISDTEIKTGGSKERQGSATTAAPRLVSFQSGSNAVPPHSSPKALPTRP</sequence>
<dbReference type="RefSeq" id="WP_075643205.1">
    <property type="nucleotide sequence ID" value="NZ_FCOC02000001.1"/>
</dbReference>
<evidence type="ECO:0000256" key="2">
    <source>
        <dbReference type="SAM" id="Phobius"/>
    </source>
</evidence>
<accession>A0A158EN13</accession>
<feature type="transmembrane region" description="Helical" evidence="2">
    <location>
        <begin position="6"/>
        <end position="23"/>
    </location>
</feature>
<dbReference type="InterPro" id="IPR009872">
    <property type="entry name" value="DUF1427"/>
</dbReference>
<dbReference type="EMBL" id="FCOC02000001">
    <property type="protein sequence ID" value="SAL08962.1"/>
    <property type="molecule type" value="Genomic_DNA"/>
</dbReference>
<dbReference type="AlphaFoldDB" id="A0A158EN13"/>
<evidence type="ECO:0000313" key="4">
    <source>
        <dbReference type="Proteomes" id="UP000054893"/>
    </source>
</evidence>
<keyword evidence="2" id="KW-1133">Transmembrane helix</keyword>
<evidence type="ECO:0008006" key="5">
    <source>
        <dbReference type="Google" id="ProtNLM"/>
    </source>
</evidence>
<name>A0A158EN13_CABSO</name>
<dbReference type="Proteomes" id="UP000054893">
    <property type="component" value="Unassembled WGS sequence"/>
</dbReference>
<evidence type="ECO:0000313" key="3">
    <source>
        <dbReference type="EMBL" id="SAL08962.1"/>
    </source>
</evidence>
<proteinExistence type="predicted"/>
<organism evidence="3 4">
    <name type="scientific">Caballeronia sordidicola</name>
    <name type="common">Burkholderia sordidicola</name>
    <dbReference type="NCBI Taxonomy" id="196367"/>
    <lineage>
        <taxon>Bacteria</taxon>
        <taxon>Pseudomonadati</taxon>
        <taxon>Pseudomonadota</taxon>
        <taxon>Betaproteobacteria</taxon>
        <taxon>Burkholderiales</taxon>
        <taxon>Burkholderiaceae</taxon>
        <taxon>Caballeronia</taxon>
    </lineage>
</organism>
<keyword evidence="2" id="KW-0812">Transmembrane</keyword>
<keyword evidence="2" id="KW-0472">Membrane</keyword>
<dbReference type="NCBIfam" id="TIGR03510">
    <property type="entry name" value="XapX"/>
    <property type="match status" value="1"/>
</dbReference>
<evidence type="ECO:0000256" key="1">
    <source>
        <dbReference type="SAM" id="MobiDB-lite"/>
    </source>
</evidence>
<reference evidence="3 4" key="1">
    <citation type="submission" date="2016-01" db="EMBL/GenBank/DDBJ databases">
        <authorList>
            <person name="Oliw E.H."/>
        </authorList>
    </citation>
    <scope>NUCLEOTIDE SEQUENCE [LARGE SCALE GENOMIC DNA]</scope>
    <source>
        <strain evidence="3">LMG 22029</strain>
    </source>
</reference>